<dbReference type="PANTHER" id="PTHR47947:SF26">
    <property type="entry name" value="CYTOCHROME P450"/>
    <property type="match status" value="1"/>
</dbReference>
<evidence type="ECO:0000256" key="10">
    <source>
        <dbReference type="ARBA" id="ARBA00023136"/>
    </source>
</evidence>
<keyword evidence="10 11" id="KW-0472">Membrane</keyword>
<dbReference type="PRINTS" id="PR00463">
    <property type="entry name" value="EP450I"/>
</dbReference>
<evidence type="ECO:0000256" key="7">
    <source>
        <dbReference type="ARBA" id="ARBA00023002"/>
    </source>
</evidence>
<keyword evidence="5" id="KW-0479">Metal-binding</keyword>
<dbReference type="Pfam" id="PF00067">
    <property type="entry name" value="p450"/>
    <property type="match status" value="1"/>
</dbReference>
<evidence type="ECO:0000313" key="12">
    <source>
        <dbReference type="EMBL" id="GAU50311.1"/>
    </source>
</evidence>
<dbReference type="Gene3D" id="1.10.630.10">
    <property type="entry name" value="Cytochrome P450"/>
    <property type="match status" value="1"/>
</dbReference>
<sequence length="260" mass="29111">MNNNLFSTLTLPFTICTTFLFIFVLYYLRRSNNSSSTDVASKTLPPPPPEVGGAWPLIGHLHLLTGSQPPHVILGKLADKYRPIFTLRSGVHRTLVISNHEMAKQCFTINDKAFASRPISLAFQILGYNFSLIGFSPYGSYWRTVRKISTIHVLSATRIDMHKHVMESQVKTTMKKSYDFRVKSENEGSSVSAITEMKKWFGDMAINVLFRTVVGERFDGNGFEKHLVGDQEIDGRDAATTIKTTCLSRQVSGLVDPSLC</sequence>
<evidence type="ECO:0000256" key="3">
    <source>
        <dbReference type="ARBA" id="ARBA00022617"/>
    </source>
</evidence>
<dbReference type="GO" id="GO:0016020">
    <property type="term" value="C:membrane"/>
    <property type="evidence" value="ECO:0007669"/>
    <property type="project" value="UniProtKB-SubCell"/>
</dbReference>
<dbReference type="EMBL" id="DF974737">
    <property type="protein sequence ID" value="GAU50311.1"/>
    <property type="molecule type" value="Genomic_DNA"/>
</dbReference>
<keyword evidence="8" id="KW-0408">Iron</keyword>
<evidence type="ECO:0000256" key="6">
    <source>
        <dbReference type="ARBA" id="ARBA00022989"/>
    </source>
</evidence>
<dbReference type="InterPro" id="IPR050651">
    <property type="entry name" value="Plant_Cytochrome_P450_Monoox"/>
</dbReference>
<dbReference type="Proteomes" id="UP000242715">
    <property type="component" value="Unassembled WGS sequence"/>
</dbReference>
<dbReference type="OrthoDB" id="2789670at2759"/>
<keyword evidence="4 11" id="KW-0812">Transmembrane</keyword>
<keyword evidence="6 11" id="KW-1133">Transmembrane helix</keyword>
<comment type="subcellular location">
    <subcellularLocation>
        <location evidence="2">Membrane</location>
    </subcellularLocation>
</comment>
<evidence type="ECO:0000256" key="1">
    <source>
        <dbReference type="ARBA" id="ARBA00001971"/>
    </source>
</evidence>
<evidence type="ECO:0000256" key="8">
    <source>
        <dbReference type="ARBA" id="ARBA00023004"/>
    </source>
</evidence>
<dbReference type="SUPFAM" id="SSF48264">
    <property type="entry name" value="Cytochrome P450"/>
    <property type="match status" value="1"/>
</dbReference>
<accession>A0A2Z6P1F6</accession>
<keyword evidence="7" id="KW-0560">Oxidoreductase</keyword>
<evidence type="ECO:0000256" key="2">
    <source>
        <dbReference type="ARBA" id="ARBA00004370"/>
    </source>
</evidence>
<keyword evidence="3" id="KW-0349">Heme</keyword>
<gene>
    <name evidence="12" type="ORF">TSUD_409230</name>
</gene>
<dbReference type="AlphaFoldDB" id="A0A2Z6P1F6"/>
<dbReference type="PANTHER" id="PTHR47947">
    <property type="entry name" value="CYTOCHROME P450 82C3-RELATED"/>
    <property type="match status" value="1"/>
</dbReference>
<evidence type="ECO:0000256" key="9">
    <source>
        <dbReference type="ARBA" id="ARBA00023033"/>
    </source>
</evidence>
<protein>
    <recommendedName>
        <fullName evidence="14">Cytochrome P450</fullName>
    </recommendedName>
</protein>
<dbReference type="GO" id="GO:0004497">
    <property type="term" value="F:monooxygenase activity"/>
    <property type="evidence" value="ECO:0007669"/>
    <property type="project" value="UniProtKB-KW"/>
</dbReference>
<organism evidence="12 13">
    <name type="scientific">Trifolium subterraneum</name>
    <name type="common">Subterranean clover</name>
    <dbReference type="NCBI Taxonomy" id="3900"/>
    <lineage>
        <taxon>Eukaryota</taxon>
        <taxon>Viridiplantae</taxon>
        <taxon>Streptophyta</taxon>
        <taxon>Embryophyta</taxon>
        <taxon>Tracheophyta</taxon>
        <taxon>Spermatophyta</taxon>
        <taxon>Magnoliopsida</taxon>
        <taxon>eudicotyledons</taxon>
        <taxon>Gunneridae</taxon>
        <taxon>Pentapetalae</taxon>
        <taxon>rosids</taxon>
        <taxon>fabids</taxon>
        <taxon>Fabales</taxon>
        <taxon>Fabaceae</taxon>
        <taxon>Papilionoideae</taxon>
        <taxon>50 kb inversion clade</taxon>
        <taxon>NPAAA clade</taxon>
        <taxon>Hologalegina</taxon>
        <taxon>IRL clade</taxon>
        <taxon>Trifolieae</taxon>
        <taxon>Trifolium</taxon>
    </lineage>
</organism>
<dbReference type="InterPro" id="IPR001128">
    <property type="entry name" value="Cyt_P450"/>
</dbReference>
<keyword evidence="13" id="KW-1185">Reference proteome</keyword>
<comment type="cofactor">
    <cofactor evidence="1">
        <name>heme</name>
        <dbReference type="ChEBI" id="CHEBI:30413"/>
    </cofactor>
</comment>
<proteinExistence type="predicted"/>
<evidence type="ECO:0000256" key="4">
    <source>
        <dbReference type="ARBA" id="ARBA00022692"/>
    </source>
</evidence>
<evidence type="ECO:0000256" key="11">
    <source>
        <dbReference type="SAM" id="Phobius"/>
    </source>
</evidence>
<name>A0A2Z6P1F6_TRISU</name>
<evidence type="ECO:0000313" key="13">
    <source>
        <dbReference type="Proteomes" id="UP000242715"/>
    </source>
</evidence>
<dbReference type="GO" id="GO:0005506">
    <property type="term" value="F:iron ion binding"/>
    <property type="evidence" value="ECO:0007669"/>
    <property type="project" value="InterPro"/>
</dbReference>
<keyword evidence="9" id="KW-0503">Monooxygenase</keyword>
<dbReference type="GO" id="GO:0020037">
    <property type="term" value="F:heme binding"/>
    <property type="evidence" value="ECO:0007669"/>
    <property type="project" value="InterPro"/>
</dbReference>
<dbReference type="GO" id="GO:0016705">
    <property type="term" value="F:oxidoreductase activity, acting on paired donors, with incorporation or reduction of molecular oxygen"/>
    <property type="evidence" value="ECO:0007669"/>
    <property type="project" value="InterPro"/>
</dbReference>
<evidence type="ECO:0008006" key="14">
    <source>
        <dbReference type="Google" id="ProtNLM"/>
    </source>
</evidence>
<dbReference type="InterPro" id="IPR036396">
    <property type="entry name" value="Cyt_P450_sf"/>
</dbReference>
<feature type="transmembrane region" description="Helical" evidence="11">
    <location>
        <begin position="6"/>
        <end position="28"/>
    </location>
</feature>
<reference evidence="13" key="1">
    <citation type="journal article" date="2017" name="Front. Plant Sci.">
        <title>Climate Clever Clovers: New Paradigm to Reduce the Environmental Footprint of Ruminants by Breeding Low Methanogenic Forages Utilizing Haplotype Variation.</title>
        <authorList>
            <person name="Kaur P."/>
            <person name="Appels R."/>
            <person name="Bayer P.E."/>
            <person name="Keeble-Gagnere G."/>
            <person name="Wang J."/>
            <person name="Hirakawa H."/>
            <person name="Shirasawa K."/>
            <person name="Vercoe P."/>
            <person name="Stefanova K."/>
            <person name="Durmic Z."/>
            <person name="Nichols P."/>
            <person name="Revell C."/>
            <person name="Isobe S.N."/>
            <person name="Edwards D."/>
            <person name="Erskine W."/>
        </authorList>
    </citation>
    <scope>NUCLEOTIDE SEQUENCE [LARGE SCALE GENOMIC DNA]</scope>
    <source>
        <strain evidence="13">cv. Daliak</strain>
    </source>
</reference>
<evidence type="ECO:0000256" key="5">
    <source>
        <dbReference type="ARBA" id="ARBA00022723"/>
    </source>
</evidence>
<dbReference type="InterPro" id="IPR002401">
    <property type="entry name" value="Cyt_P450_E_grp-I"/>
</dbReference>